<proteinExistence type="predicted"/>
<dbReference type="AlphaFoldDB" id="A0A345UNU7"/>
<sequence>MKKITTTISLILVFIISKNVVAQNYLDTYRALPGINVTNIDGIDYVHREQKLHVKLGSLDYLPEFERYLEPLSASISRSFNI</sequence>
<gene>
    <name evidence="1" type="ORF">CYPRO_2911</name>
</gene>
<keyword evidence="2" id="KW-1185">Reference proteome</keyword>
<protein>
    <submittedName>
        <fullName evidence="1">Uncharacterized protein</fullName>
    </submittedName>
</protein>
<dbReference type="EMBL" id="CP027806">
    <property type="protein sequence ID" value="AXJ02149.1"/>
    <property type="molecule type" value="Genomic_DNA"/>
</dbReference>
<dbReference type="KEGG" id="cprv:CYPRO_2911"/>
<reference evidence="1 2" key="1">
    <citation type="submission" date="2018-03" db="EMBL/GenBank/DDBJ databases">
        <title>Phenotypic and genomic properties of Cyclonatronum proteinivorum gen. nov., sp. nov., a haloalkaliphilic bacteroidete from soda lakes possessing Na+-translocating rhodopsin.</title>
        <authorList>
            <person name="Toshchakov S.V."/>
            <person name="Korzhenkov A."/>
            <person name="Samarov N.I."/>
            <person name="Kublanov I.V."/>
            <person name="Muntyan M.S."/>
            <person name="Sorokin D.Y."/>
        </authorList>
    </citation>
    <scope>NUCLEOTIDE SEQUENCE [LARGE SCALE GENOMIC DNA]</scope>
    <source>
        <strain evidence="1 2">Omega</strain>
    </source>
</reference>
<accession>A0A345UNU7</accession>
<name>A0A345UNU7_9BACT</name>
<evidence type="ECO:0000313" key="2">
    <source>
        <dbReference type="Proteomes" id="UP000254808"/>
    </source>
</evidence>
<evidence type="ECO:0000313" key="1">
    <source>
        <dbReference type="EMBL" id="AXJ02149.1"/>
    </source>
</evidence>
<organism evidence="1 2">
    <name type="scientific">Cyclonatronum proteinivorum</name>
    <dbReference type="NCBI Taxonomy" id="1457365"/>
    <lineage>
        <taxon>Bacteria</taxon>
        <taxon>Pseudomonadati</taxon>
        <taxon>Balneolota</taxon>
        <taxon>Balneolia</taxon>
        <taxon>Balneolales</taxon>
        <taxon>Cyclonatronaceae</taxon>
        <taxon>Cyclonatronum</taxon>
    </lineage>
</organism>
<dbReference type="Proteomes" id="UP000254808">
    <property type="component" value="Chromosome"/>
</dbReference>